<dbReference type="RefSeq" id="WP_377933349.1">
    <property type="nucleotide sequence ID" value="NZ_JBHUEA010000008.1"/>
</dbReference>
<reference evidence="3" key="1">
    <citation type="journal article" date="2019" name="Int. J. Syst. Evol. Microbiol.">
        <title>The Global Catalogue of Microorganisms (GCM) 10K type strain sequencing project: providing services to taxonomists for standard genome sequencing and annotation.</title>
        <authorList>
            <consortium name="The Broad Institute Genomics Platform"/>
            <consortium name="The Broad Institute Genome Sequencing Center for Infectious Disease"/>
            <person name="Wu L."/>
            <person name="Ma J."/>
        </authorList>
    </citation>
    <scope>NUCLEOTIDE SEQUENCE [LARGE SCALE GENOMIC DNA]</scope>
    <source>
        <strain evidence="3">CGMCC 1.12471</strain>
    </source>
</reference>
<dbReference type="InterPro" id="IPR006311">
    <property type="entry name" value="TAT_signal"/>
</dbReference>
<evidence type="ECO:0000313" key="2">
    <source>
        <dbReference type="EMBL" id="MFD1721267.1"/>
    </source>
</evidence>
<dbReference type="InterPro" id="IPR009078">
    <property type="entry name" value="Ferritin-like_SF"/>
</dbReference>
<accession>A0ABW4LDT4</accession>
<proteinExistence type="predicted"/>
<evidence type="ECO:0000313" key="3">
    <source>
        <dbReference type="Proteomes" id="UP001597347"/>
    </source>
</evidence>
<dbReference type="Proteomes" id="UP001597347">
    <property type="component" value="Unassembled WGS sequence"/>
</dbReference>
<comment type="caution">
    <text evidence="2">The sequence shown here is derived from an EMBL/GenBank/DDBJ whole genome shotgun (WGS) entry which is preliminary data.</text>
</comment>
<dbReference type="PANTHER" id="PTHR31694:SF26">
    <property type="entry name" value="OS05G0151100 PROTEIN"/>
    <property type="match status" value="1"/>
</dbReference>
<gene>
    <name evidence="2" type="ORF">ACFSBI_06865</name>
</gene>
<dbReference type="InterPro" id="IPR052965">
    <property type="entry name" value="Pigment-catalase-like"/>
</dbReference>
<dbReference type="PANTHER" id="PTHR31694">
    <property type="entry name" value="DESICCATION-LIKE PROTEIN"/>
    <property type="match status" value="1"/>
</dbReference>
<sequence length="325" mass="34087">MYEKHFITQAVNRSAAKEVDRRRLFTMLGVAGAGAAVATVAGGATAAQAADSVDDGAVLNFALNLEYLEAEFYLRAVTGKGLNMSDAKGGDDAAAGAVFGGHEVPWKSAMMKSYAREIARDEREHVRFLRKALGGSAVARPTINFDKAFTAAAVAAGVIKKGQKFDAFANETNFLLGAFLFEDVGVTAYKGAAGLIKSKTYLDAAAGILAVEAYHAGAVRTLLTAEAAKKGKESLWGTVQKLSDARDRLDGPGDDDQGISQSSYGSKRPINDANLTPTDRNGIAYGRTPGQVLNIVYLNLSSASVSKGGFYPRGFNGAVKASASK</sequence>
<dbReference type="SUPFAM" id="SSF47240">
    <property type="entry name" value="Ferritin-like"/>
    <property type="match status" value="1"/>
</dbReference>
<feature type="region of interest" description="Disordered" evidence="1">
    <location>
        <begin position="246"/>
        <end position="281"/>
    </location>
</feature>
<evidence type="ECO:0000256" key="1">
    <source>
        <dbReference type="SAM" id="MobiDB-lite"/>
    </source>
</evidence>
<organism evidence="2 3">
    <name type="scientific">Amnibacterium endophyticum</name>
    <dbReference type="NCBI Taxonomy" id="2109337"/>
    <lineage>
        <taxon>Bacteria</taxon>
        <taxon>Bacillati</taxon>
        <taxon>Actinomycetota</taxon>
        <taxon>Actinomycetes</taxon>
        <taxon>Micrococcales</taxon>
        <taxon>Microbacteriaceae</taxon>
        <taxon>Amnibacterium</taxon>
    </lineage>
</organism>
<dbReference type="PROSITE" id="PS51318">
    <property type="entry name" value="TAT"/>
    <property type="match status" value="1"/>
</dbReference>
<protein>
    <submittedName>
        <fullName evidence="2">Ferritin-like domain-containing protein</fullName>
    </submittedName>
</protein>
<dbReference type="EMBL" id="JBHUEA010000008">
    <property type="protein sequence ID" value="MFD1721267.1"/>
    <property type="molecule type" value="Genomic_DNA"/>
</dbReference>
<name>A0ABW4LDT4_9MICO</name>
<keyword evidence="3" id="KW-1185">Reference proteome</keyword>
<dbReference type="Pfam" id="PF13668">
    <property type="entry name" value="Ferritin_2"/>
    <property type="match status" value="1"/>
</dbReference>